<dbReference type="InterPro" id="IPR050105">
    <property type="entry name" value="MoCo_biosynth_MoaA/MoaC"/>
</dbReference>
<dbReference type="EC" id="4.1.99.18" evidence="11"/>
<dbReference type="Pfam" id="PF06463">
    <property type="entry name" value="Mob_synth_C"/>
    <property type="match status" value="1"/>
</dbReference>
<keyword evidence="1" id="KW-0004">4Fe-4S</keyword>
<keyword evidence="2" id="KW-0949">S-adenosyl-L-methionine</keyword>
<organism evidence="11">
    <name type="scientific">hydrothermal vent metagenome</name>
    <dbReference type="NCBI Taxonomy" id="652676"/>
    <lineage>
        <taxon>unclassified sequences</taxon>
        <taxon>metagenomes</taxon>
        <taxon>ecological metagenomes</taxon>
    </lineage>
</organism>
<evidence type="ECO:0000256" key="6">
    <source>
        <dbReference type="ARBA" id="ARBA00023014"/>
    </source>
</evidence>
<dbReference type="GO" id="GO:0051539">
    <property type="term" value="F:4 iron, 4 sulfur cluster binding"/>
    <property type="evidence" value="ECO:0007669"/>
    <property type="project" value="UniProtKB-KW"/>
</dbReference>
<evidence type="ECO:0000256" key="3">
    <source>
        <dbReference type="ARBA" id="ARBA00022723"/>
    </source>
</evidence>
<protein>
    <submittedName>
        <fullName evidence="11">Cyclic pyranopterin phosphate synthase (MoaA)</fullName>
        <ecNumber evidence="11">4.1.99.18</ecNumber>
    </submittedName>
</protein>
<dbReference type="Gene3D" id="3.20.20.70">
    <property type="entry name" value="Aldolase class I"/>
    <property type="match status" value="1"/>
</dbReference>
<evidence type="ECO:0000256" key="9">
    <source>
        <dbReference type="ARBA" id="ARBA00023239"/>
    </source>
</evidence>
<evidence type="ECO:0000256" key="7">
    <source>
        <dbReference type="ARBA" id="ARBA00023134"/>
    </source>
</evidence>
<dbReference type="InterPro" id="IPR010505">
    <property type="entry name" value="MoaA_twitch"/>
</dbReference>
<dbReference type="SFLD" id="SFLDG01067">
    <property type="entry name" value="SPASM/twitch_domain_containing"/>
    <property type="match status" value="1"/>
</dbReference>
<accession>A0A3B0QRT6</accession>
<dbReference type="Pfam" id="PF04055">
    <property type="entry name" value="Radical_SAM"/>
    <property type="match status" value="1"/>
</dbReference>
<dbReference type="PANTHER" id="PTHR22960">
    <property type="entry name" value="MOLYBDOPTERIN COFACTOR SYNTHESIS PROTEIN A"/>
    <property type="match status" value="1"/>
</dbReference>
<reference evidence="11" key="1">
    <citation type="submission" date="2018-06" db="EMBL/GenBank/DDBJ databases">
        <authorList>
            <person name="Zhirakovskaya E."/>
        </authorList>
    </citation>
    <scope>NUCLEOTIDE SEQUENCE</scope>
</reference>
<keyword evidence="4" id="KW-0547">Nucleotide-binding</keyword>
<name>A0A3B0QRT6_9ZZZZ</name>
<keyword evidence="7" id="KW-0342">GTP-binding</keyword>
<keyword evidence="5" id="KW-0408">Iron</keyword>
<dbReference type="NCBIfam" id="TIGR02666">
    <property type="entry name" value="moaA"/>
    <property type="match status" value="1"/>
</dbReference>
<evidence type="ECO:0000256" key="8">
    <source>
        <dbReference type="ARBA" id="ARBA00023150"/>
    </source>
</evidence>
<evidence type="ECO:0000256" key="1">
    <source>
        <dbReference type="ARBA" id="ARBA00022485"/>
    </source>
</evidence>
<dbReference type="GO" id="GO:0046872">
    <property type="term" value="F:metal ion binding"/>
    <property type="evidence" value="ECO:0007669"/>
    <property type="project" value="UniProtKB-KW"/>
</dbReference>
<keyword evidence="3" id="KW-0479">Metal-binding</keyword>
<evidence type="ECO:0000259" key="10">
    <source>
        <dbReference type="PROSITE" id="PS51918"/>
    </source>
</evidence>
<keyword evidence="6" id="KW-0411">Iron-sulfur</keyword>
<dbReference type="HAMAP" id="MF_01225_B">
    <property type="entry name" value="MoaA_B"/>
    <property type="match status" value="1"/>
</dbReference>
<dbReference type="SUPFAM" id="SSF102114">
    <property type="entry name" value="Radical SAM enzymes"/>
    <property type="match status" value="1"/>
</dbReference>
<dbReference type="InterPro" id="IPR006638">
    <property type="entry name" value="Elp3/MiaA/NifB-like_rSAM"/>
</dbReference>
<dbReference type="InterPro" id="IPR013483">
    <property type="entry name" value="MoaA"/>
</dbReference>
<evidence type="ECO:0000256" key="2">
    <source>
        <dbReference type="ARBA" id="ARBA00022691"/>
    </source>
</evidence>
<dbReference type="InterPro" id="IPR058240">
    <property type="entry name" value="rSAM_sf"/>
</dbReference>
<dbReference type="PROSITE" id="PS51918">
    <property type="entry name" value="RADICAL_SAM"/>
    <property type="match status" value="1"/>
</dbReference>
<sequence length="343" mass="38621">MIKKENEINTSPVITDRFGRTLNYLRVSVTDRCNHRCTYCAPSEENFDRKKRTEILDFQEIARVVRLMADLGVTKVRLTGGEPLVRKDIEKLVGWISEMRGIEDLAMTTNATLLKKYASLLKENGLGRINISIDTLDPDRFRMVTGGGEIKPVLEGIDEAIKVGLTPVKLNTVIMRGVNDHELASMIDFAGERGITVRFIEFMPMREGVDWKKFYLPVEDVLKRDDIRERVDTSGVAEKIDEKNKVAAYSLPLLNGKGKAGFISPMSNRFCDACNRLRLTSDGRLRSCLPADMDVDMRAALRDNASDANLIALIKKAVLLKPEEGEYNFEEDGRERSMIDIGG</sequence>
<dbReference type="SFLD" id="SFLDG01383">
    <property type="entry name" value="cyclic_pyranopterin_phosphate"/>
    <property type="match status" value="1"/>
</dbReference>
<dbReference type="EMBL" id="UOEA01000036">
    <property type="protein sequence ID" value="VAV83141.1"/>
    <property type="molecule type" value="Genomic_DNA"/>
</dbReference>
<dbReference type="SFLD" id="SFLDG01386">
    <property type="entry name" value="main_SPASM_domain-containing"/>
    <property type="match status" value="1"/>
</dbReference>
<dbReference type="GO" id="GO:0061798">
    <property type="term" value="F:GTP 3',8'-cyclase activity"/>
    <property type="evidence" value="ECO:0007669"/>
    <property type="project" value="TreeGrafter"/>
</dbReference>
<dbReference type="AlphaFoldDB" id="A0A3B0QRT6"/>
<keyword evidence="8" id="KW-0501">Molybdenum cofactor biosynthesis</keyword>
<dbReference type="CDD" id="cd01335">
    <property type="entry name" value="Radical_SAM"/>
    <property type="match status" value="1"/>
</dbReference>
<dbReference type="SMART" id="SM00729">
    <property type="entry name" value="Elp3"/>
    <property type="match status" value="1"/>
</dbReference>
<evidence type="ECO:0000256" key="5">
    <source>
        <dbReference type="ARBA" id="ARBA00023004"/>
    </source>
</evidence>
<dbReference type="GO" id="GO:0006777">
    <property type="term" value="P:Mo-molybdopterin cofactor biosynthetic process"/>
    <property type="evidence" value="ECO:0007669"/>
    <property type="project" value="UniProtKB-KW"/>
</dbReference>
<dbReference type="NCBIfam" id="NF001199">
    <property type="entry name" value="PRK00164.2-1"/>
    <property type="match status" value="1"/>
</dbReference>
<dbReference type="GO" id="GO:0061799">
    <property type="term" value="F:cyclic pyranopterin monophosphate synthase activity"/>
    <property type="evidence" value="ECO:0007669"/>
    <property type="project" value="TreeGrafter"/>
</dbReference>
<feature type="domain" description="Radical SAM core" evidence="10">
    <location>
        <begin position="17"/>
        <end position="241"/>
    </location>
</feature>
<evidence type="ECO:0000256" key="4">
    <source>
        <dbReference type="ARBA" id="ARBA00022741"/>
    </source>
</evidence>
<keyword evidence="9 11" id="KW-0456">Lyase</keyword>
<dbReference type="GO" id="GO:0005525">
    <property type="term" value="F:GTP binding"/>
    <property type="evidence" value="ECO:0007669"/>
    <property type="project" value="UniProtKB-KW"/>
</dbReference>
<evidence type="ECO:0000313" key="11">
    <source>
        <dbReference type="EMBL" id="VAV83141.1"/>
    </source>
</evidence>
<dbReference type="InterPro" id="IPR040064">
    <property type="entry name" value="MoaA-like"/>
</dbReference>
<dbReference type="CDD" id="cd21117">
    <property type="entry name" value="Twitch_MoaA"/>
    <property type="match status" value="1"/>
</dbReference>
<dbReference type="InterPro" id="IPR007197">
    <property type="entry name" value="rSAM"/>
</dbReference>
<dbReference type="SFLD" id="SFLDS00029">
    <property type="entry name" value="Radical_SAM"/>
    <property type="match status" value="1"/>
</dbReference>
<proteinExistence type="inferred from homology"/>
<dbReference type="PANTHER" id="PTHR22960:SF0">
    <property type="entry name" value="MOLYBDENUM COFACTOR BIOSYNTHESIS PROTEIN 1"/>
    <property type="match status" value="1"/>
</dbReference>
<gene>
    <name evidence="11" type="ORF">MNBD_DELTA01-282</name>
</gene>
<dbReference type="InterPro" id="IPR013785">
    <property type="entry name" value="Aldolase_TIM"/>
</dbReference>